<dbReference type="PANTHER" id="PTHR19446">
    <property type="entry name" value="REVERSE TRANSCRIPTASES"/>
    <property type="match status" value="1"/>
</dbReference>
<dbReference type="Proteomes" id="UP001160148">
    <property type="component" value="Unassembled WGS sequence"/>
</dbReference>
<evidence type="ECO:0000259" key="4">
    <source>
        <dbReference type="PROSITE" id="PS50878"/>
    </source>
</evidence>
<evidence type="ECO:0008006" key="7">
    <source>
        <dbReference type="Google" id="ProtNLM"/>
    </source>
</evidence>
<comment type="caution">
    <text evidence="5">The sequence shown here is derived from an EMBL/GenBank/DDBJ whole genome shotgun (WGS) entry which is preliminary data.</text>
</comment>
<proteinExistence type="predicted"/>
<organism evidence="5 6">
    <name type="scientific">Macrosiphum euphorbiae</name>
    <name type="common">potato aphid</name>
    <dbReference type="NCBI Taxonomy" id="13131"/>
    <lineage>
        <taxon>Eukaryota</taxon>
        <taxon>Metazoa</taxon>
        <taxon>Ecdysozoa</taxon>
        <taxon>Arthropoda</taxon>
        <taxon>Hexapoda</taxon>
        <taxon>Insecta</taxon>
        <taxon>Pterygota</taxon>
        <taxon>Neoptera</taxon>
        <taxon>Paraneoptera</taxon>
        <taxon>Hemiptera</taxon>
        <taxon>Sternorrhyncha</taxon>
        <taxon>Aphidomorpha</taxon>
        <taxon>Aphidoidea</taxon>
        <taxon>Aphididae</taxon>
        <taxon>Macrosiphini</taxon>
        <taxon>Macrosiphum</taxon>
    </lineage>
</organism>
<feature type="compositionally biased region" description="Basic and acidic residues" evidence="2">
    <location>
        <begin position="355"/>
        <end position="366"/>
    </location>
</feature>
<dbReference type="PROSITE" id="PS50157">
    <property type="entry name" value="ZINC_FINGER_C2H2_2"/>
    <property type="match status" value="1"/>
</dbReference>
<feature type="region of interest" description="Disordered" evidence="2">
    <location>
        <begin position="210"/>
        <end position="422"/>
    </location>
</feature>
<feature type="compositionally biased region" description="Low complexity" evidence="2">
    <location>
        <begin position="331"/>
        <end position="354"/>
    </location>
</feature>
<dbReference type="InterPro" id="IPR013087">
    <property type="entry name" value="Znf_C2H2_type"/>
</dbReference>
<feature type="compositionally biased region" description="Polar residues" evidence="2">
    <location>
        <begin position="370"/>
        <end position="380"/>
    </location>
</feature>
<feature type="compositionally biased region" description="Polar residues" evidence="2">
    <location>
        <begin position="390"/>
        <end position="399"/>
    </location>
</feature>
<name>A0AAV0WKS7_9HEMI</name>
<gene>
    <name evidence="5" type="ORF">MEUPH1_LOCUS11986</name>
</gene>
<evidence type="ECO:0000313" key="5">
    <source>
        <dbReference type="EMBL" id="CAI6356232.1"/>
    </source>
</evidence>
<evidence type="ECO:0000256" key="2">
    <source>
        <dbReference type="SAM" id="MobiDB-lite"/>
    </source>
</evidence>
<evidence type="ECO:0000256" key="1">
    <source>
        <dbReference type="PROSITE-ProRule" id="PRU00042"/>
    </source>
</evidence>
<dbReference type="Pfam" id="PF00078">
    <property type="entry name" value="RVT_1"/>
    <property type="match status" value="1"/>
</dbReference>
<evidence type="ECO:0000313" key="6">
    <source>
        <dbReference type="Proteomes" id="UP001160148"/>
    </source>
</evidence>
<dbReference type="InterPro" id="IPR000477">
    <property type="entry name" value="RT_dom"/>
</dbReference>
<dbReference type="EMBL" id="CARXXK010000002">
    <property type="protein sequence ID" value="CAI6356232.1"/>
    <property type="molecule type" value="Genomic_DNA"/>
</dbReference>
<evidence type="ECO:0000259" key="3">
    <source>
        <dbReference type="PROSITE" id="PS50157"/>
    </source>
</evidence>
<feature type="region of interest" description="Disordered" evidence="2">
    <location>
        <begin position="476"/>
        <end position="504"/>
    </location>
</feature>
<accession>A0AAV0WKS7</accession>
<feature type="region of interest" description="Disordered" evidence="2">
    <location>
        <begin position="1"/>
        <end position="86"/>
    </location>
</feature>
<feature type="compositionally biased region" description="Low complexity" evidence="2">
    <location>
        <begin position="286"/>
        <end position="305"/>
    </location>
</feature>
<dbReference type="PROSITE" id="PS50878">
    <property type="entry name" value="RT_POL"/>
    <property type="match status" value="1"/>
</dbReference>
<dbReference type="SUPFAM" id="SSF56672">
    <property type="entry name" value="DNA/RNA polymerases"/>
    <property type="match status" value="1"/>
</dbReference>
<keyword evidence="6" id="KW-1185">Reference proteome</keyword>
<keyword evidence="1" id="KW-0863">Zinc-finger</keyword>
<dbReference type="CDD" id="cd01650">
    <property type="entry name" value="RT_nLTR_like"/>
    <property type="match status" value="1"/>
</dbReference>
<feature type="compositionally biased region" description="Polar residues" evidence="2">
    <location>
        <begin position="38"/>
        <end position="50"/>
    </location>
</feature>
<dbReference type="GO" id="GO:0071897">
    <property type="term" value="P:DNA biosynthetic process"/>
    <property type="evidence" value="ECO:0007669"/>
    <property type="project" value="UniProtKB-ARBA"/>
</dbReference>
<dbReference type="SMART" id="SM00355">
    <property type="entry name" value="ZnF_C2H2"/>
    <property type="match status" value="2"/>
</dbReference>
<feature type="domain" description="Reverse transcriptase" evidence="4">
    <location>
        <begin position="606"/>
        <end position="877"/>
    </location>
</feature>
<reference evidence="5 6" key="1">
    <citation type="submission" date="2023-01" db="EMBL/GenBank/DDBJ databases">
        <authorList>
            <person name="Whitehead M."/>
        </authorList>
    </citation>
    <scope>NUCLEOTIDE SEQUENCE [LARGE SCALE GENOMIC DNA]</scope>
</reference>
<feature type="domain" description="C2H2-type" evidence="3">
    <location>
        <begin position="177"/>
        <end position="206"/>
    </location>
</feature>
<protein>
    <recommendedName>
        <fullName evidence="7">Reverse transcriptase</fullName>
    </recommendedName>
</protein>
<keyword evidence="1" id="KW-0479">Metal-binding</keyword>
<sequence>MSSSCSSSDGHSAPRISATGAARRAAERWATNRICPATRSQHSGSSQLAGPSTRVDTAVPMDSPSRLPVPVPRAATPSSPRVASRKQPTLTDSELCFFYPAPSTLVCPFVGCSAQFRADSWTAAKQSVARHIRSLHTMAPDGIFVHCTGCDVRLGPRPGSHKCTIPIAEDAAPACRFLCTVEACGKTFPTKQGLANHSNNHRRQAAIAAAAVPLPRPDTRQNRRANPAPARPHRGGDARIPVARPPTGRTTVADPDPRAPSPTGSSPDGVAGEPRTQAPSHDTGGSSLASNIATTAASASVSTYTRDQATSSSEEDIDDSRALTSSSDTGSPSLAPSRASAAFSTPRSTRTITRTTERTPRPRSCRDPTPSLQPARTSGSPVLDHDENSVRTASSSSGLSDAHDAEGDNDAGESPVSGDGDLAAHGEALILSPDDTTPIHVYLPEVRALARAPATGMNWDRFCTIMEEVTSTAAATAKLPTRTEGSTSKRSAVDPNDAQGIQSLYRRNRRSAIRAITSGESASCSVGTRETTDHFASVWSPSACDASVYPRTEGRTPVPVGPFSSADVVKRLKKFENTAPGDDGLTYHHWRRLDPSCSLLTEVINTCLRHRRVPPAWKKAVTVLIFKKGDKSDLGNWRPISLCRTIYKLYAGCIAGRLTEWLVSNAVLSPCQKGFLPSDGAFEHVHTLNRELEKARTGKSDKCVAWLDVSNAFGAIPHMALETAIESCGAGEGLLRIVQDIYSGATSSVSVAEGKTPDIPVLSGIRQGCPLSGLLFIMAVDPVVSALQGTDAGHRVLAFADDLCLLADNAPDLQSKINDAREGLERLGLSINASKCASLHLSGRTPVGVRDSIFRISGVPMKPLAEGDAAAFLGAQVGFHVIPHKSTLADIIDLGLKIARSKLAPWQRIDALKTFFFPSAVHLQRMGTYSKSDWKTVDDILRPEIKATLNLPQEASNEYLYGSTLRGCCGITKLAEDSDIAAVDSAFKLLTSPDGRVTREAVDHVRDVTRRRIGRIPSNSEVGSYLSGENEGPFRETRGGGVASVWSRARNASGRLAASWSLDGPPSITHAGTTMRAKQRREVMKTMRDHFRVVRGTTLIEKPDQGRAMECVAAHAASNHFLRAGDFCRFADWRFVHRARLNLVPLNGSSSWRTGDRRCRRCGNNIESLAHVVNHCMRYTSLFMARHNSLVARLKKAADGKFEVVSENQAIGAQRLRPDLILRRGTTTLIIDATVPFDNRMKAFEEAADEKRSKYEELRKEIAAEHPGEVTVFPFIVGSLGSWDPANDVLVRQLCSRAYAKLMRKLCVSEVIGYTRDVYTEHISGVRARHG</sequence>
<dbReference type="GO" id="GO:0008270">
    <property type="term" value="F:zinc ion binding"/>
    <property type="evidence" value="ECO:0007669"/>
    <property type="project" value="UniProtKB-KW"/>
</dbReference>
<dbReference type="PROSITE" id="PS00028">
    <property type="entry name" value="ZINC_FINGER_C2H2_1"/>
    <property type="match status" value="1"/>
</dbReference>
<keyword evidence="1" id="KW-0862">Zinc</keyword>
<feature type="compositionally biased region" description="Polar residues" evidence="2">
    <location>
        <begin position="76"/>
        <end position="86"/>
    </location>
</feature>
<dbReference type="InterPro" id="IPR043502">
    <property type="entry name" value="DNA/RNA_pol_sf"/>
</dbReference>